<dbReference type="Proteomes" id="UP000650511">
    <property type="component" value="Unassembled WGS sequence"/>
</dbReference>
<keyword evidence="3 6" id="KW-0413">Isomerase</keyword>
<evidence type="ECO:0000256" key="6">
    <source>
        <dbReference type="RuleBase" id="RU362028"/>
    </source>
</evidence>
<dbReference type="InterPro" id="IPR002942">
    <property type="entry name" value="S4_RNA-bd"/>
</dbReference>
<dbReference type="GO" id="GO:0003723">
    <property type="term" value="F:RNA binding"/>
    <property type="evidence" value="ECO:0007669"/>
    <property type="project" value="UniProtKB-KW"/>
</dbReference>
<evidence type="ECO:0000256" key="3">
    <source>
        <dbReference type="ARBA" id="ARBA00023235"/>
    </source>
</evidence>
<dbReference type="NCBIfam" id="TIGR00005">
    <property type="entry name" value="rluA_subfam"/>
    <property type="match status" value="1"/>
</dbReference>
<dbReference type="InterPro" id="IPR020103">
    <property type="entry name" value="PsdUridine_synth_cat_dom_sf"/>
</dbReference>
<reference evidence="8" key="1">
    <citation type="journal article" date="2014" name="Int. J. Syst. Evol. Microbiol.">
        <title>Complete genome sequence of Corynebacterium casei LMG S-19264T (=DSM 44701T), isolated from a smear-ripened cheese.</title>
        <authorList>
            <consortium name="US DOE Joint Genome Institute (JGI-PGF)"/>
            <person name="Walter F."/>
            <person name="Albersmeier A."/>
            <person name="Kalinowski J."/>
            <person name="Ruckert C."/>
        </authorList>
    </citation>
    <scope>NUCLEOTIDE SEQUENCE</scope>
    <source>
        <strain evidence="8">CGMCC 1.14988</strain>
    </source>
</reference>
<feature type="domain" description="RNA-binding S4" evidence="7">
    <location>
        <begin position="13"/>
        <end position="79"/>
    </location>
</feature>
<evidence type="ECO:0000256" key="1">
    <source>
        <dbReference type="ARBA" id="ARBA00000073"/>
    </source>
</evidence>
<evidence type="ECO:0000313" key="9">
    <source>
        <dbReference type="Proteomes" id="UP000650511"/>
    </source>
</evidence>
<dbReference type="Gene3D" id="3.10.290.10">
    <property type="entry name" value="RNA-binding S4 domain"/>
    <property type="match status" value="1"/>
</dbReference>
<comment type="similarity">
    <text evidence="2 6">Belongs to the pseudouridine synthase RluA family.</text>
</comment>
<dbReference type="InterPro" id="IPR036986">
    <property type="entry name" value="S4_RNA-bd_sf"/>
</dbReference>
<proteinExistence type="inferred from homology"/>
<evidence type="ECO:0000313" key="8">
    <source>
        <dbReference type="EMBL" id="GGI04357.1"/>
    </source>
</evidence>
<dbReference type="Gene3D" id="3.30.2350.10">
    <property type="entry name" value="Pseudouridine synthase"/>
    <property type="match status" value="1"/>
</dbReference>
<dbReference type="PANTHER" id="PTHR21600">
    <property type="entry name" value="MITOCHONDRIAL RNA PSEUDOURIDINE SYNTHASE"/>
    <property type="match status" value="1"/>
</dbReference>
<comment type="function">
    <text evidence="6">Responsible for synthesis of pseudouridine from uracil.</text>
</comment>
<dbReference type="InterPro" id="IPR006224">
    <property type="entry name" value="PsdUridine_synth_RluA-like_CS"/>
</dbReference>
<evidence type="ECO:0000256" key="2">
    <source>
        <dbReference type="ARBA" id="ARBA00010876"/>
    </source>
</evidence>
<evidence type="ECO:0000256" key="4">
    <source>
        <dbReference type="PIRSR" id="PIRSR606225-1"/>
    </source>
</evidence>
<gene>
    <name evidence="8" type="ORF">GCM10011354_08690</name>
</gene>
<dbReference type="InterPro" id="IPR050188">
    <property type="entry name" value="RluA_PseudoU_synthase"/>
</dbReference>
<protein>
    <recommendedName>
        <fullName evidence="6">Pseudouridine synthase</fullName>
        <ecNumber evidence="6">5.4.99.-</ecNumber>
    </recommendedName>
</protein>
<dbReference type="PANTHER" id="PTHR21600:SF87">
    <property type="entry name" value="RNA PSEUDOURIDYLATE SYNTHASE DOMAIN-CONTAINING PROTEIN 1"/>
    <property type="match status" value="1"/>
</dbReference>
<dbReference type="GO" id="GO:0000455">
    <property type="term" value="P:enzyme-directed rRNA pseudouridine synthesis"/>
    <property type="evidence" value="ECO:0007669"/>
    <property type="project" value="TreeGrafter"/>
</dbReference>
<evidence type="ECO:0000259" key="7">
    <source>
        <dbReference type="SMART" id="SM00363"/>
    </source>
</evidence>
<dbReference type="OrthoDB" id="9807829at2"/>
<comment type="caution">
    <text evidence="8">The sequence shown here is derived from an EMBL/GenBank/DDBJ whole genome shotgun (WGS) entry which is preliminary data.</text>
</comment>
<feature type="active site" evidence="4">
    <location>
        <position position="134"/>
    </location>
</feature>
<dbReference type="SUPFAM" id="SSF55120">
    <property type="entry name" value="Pseudouridine synthase"/>
    <property type="match status" value="1"/>
</dbReference>
<dbReference type="PROSITE" id="PS50889">
    <property type="entry name" value="S4"/>
    <property type="match status" value="1"/>
</dbReference>
<dbReference type="Pfam" id="PF00849">
    <property type="entry name" value="PseudoU_synth_2"/>
    <property type="match status" value="1"/>
</dbReference>
<dbReference type="GO" id="GO:0120159">
    <property type="term" value="F:rRNA pseudouridine synthase activity"/>
    <property type="evidence" value="ECO:0007669"/>
    <property type="project" value="UniProtKB-ARBA"/>
</dbReference>
<evidence type="ECO:0000256" key="5">
    <source>
        <dbReference type="PROSITE-ProRule" id="PRU00182"/>
    </source>
</evidence>
<organism evidence="8 9">
    <name type="scientific">Egicoccus halophilus</name>
    <dbReference type="NCBI Taxonomy" id="1670830"/>
    <lineage>
        <taxon>Bacteria</taxon>
        <taxon>Bacillati</taxon>
        <taxon>Actinomycetota</taxon>
        <taxon>Nitriliruptoria</taxon>
        <taxon>Egicoccales</taxon>
        <taxon>Egicoccaceae</taxon>
        <taxon>Egicoccus</taxon>
    </lineage>
</organism>
<accession>A0A8J3AD53</accession>
<dbReference type="EMBL" id="BMHA01000003">
    <property type="protein sequence ID" value="GGI04357.1"/>
    <property type="molecule type" value="Genomic_DNA"/>
</dbReference>
<reference evidence="8" key="2">
    <citation type="submission" date="2020-09" db="EMBL/GenBank/DDBJ databases">
        <authorList>
            <person name="Sun Q."/>
            <person name="Zhou Y."/>
        </authorList>
    </citation>
    <scope>NUCLEOTIDE SEQUENCE</scope>
    <source>
        <strain evidence="8">CGMCC 1.14988</strain>
    </source>
</reference>
<name>A0A8J3AD53_9ACTN</name>
<sequence>MSVERVPDALDGERLDVVVAELFEISRSRAAARIVGGEVQLDGRPVSKQQRVRAGQAVRFTATATAPPGVPAPPLPPVRFEDDHLIVLVKPAGLVVHPGHGQPDGTLVDALAAAGVALAPAGGKGRPGIVHRLDRDTSGLLMVAKTDAAHAGLVEALQQRRVARRYLALVEGVPQAPRGRIEGALGRDPGDRTRFTVRDDGKAAVTRYRVLDQAPVGEGRSVALLACALETGRTHQIRVHLSALGHPLLADPTYRASASLAASLDVPRVALHAGRLALVHPVTGETVEVTEPLPDDLDVVLARAGLHLPVDWWQALDTPTLDTPTPATAQDDA</sequence>
<dbReference type="CDD" id="cd02869">
    <property type="entry name" value="PseudoU_synth_RluA_like"/>
    <property type="match status" value="1"/>
</dbReference>
<dbReference type="Pfam" id="PF01479">
    <property type="entry name" value="S4"/>
    <property type="match status" value="1"/>
</dbReference>
<comment type="catalytic activity">
    <reaction evidence="1 6">
        <text>a uridine in RNA = a pseudouridine in RNA</text>
        <dbReference type="Rhea" id="RHEA:48348"/>
        <dbReference type="Rhea" id="RHEA-COMP:12068"/>
        <dbReference type="Rhea" id="RHEA-COMP:12069"/>
        <dbReference type="ChEBI" id="CHEBI:65314"/>
        <dbReference type="ChEBI" id="CHEBI:65315"/>
    </reaction>
</comment>
<keyword evidence="5" id="KW-0694">RNA-binding</keyword>
<dbReference type="SMART" id="SM00363">
    <property type="entry name" value="S4"/>
    <property type="match status" value="1"/>
</dbReference>
<dbReference type="RefSeq" id="WP_130649601.1">
    <property type="nucleotide sequence ID" value="NZ_BMHA01000003.1"/>
</dbReference>
<dbReference type="InterPro" id="IPR006145">
    <property type="entry name" value="PsdUridine_synth_RsuA/RluA"/>
</dbReference>
<dbReference type="SUPFAM" id="SSF55174">
    <property type="entry name" value="Alpha-L RNA-binding motif"/>
    <property type="match status" value="1"/>
</dbReference>
<keyword evidence="9" id="KW-1185">Reference proteome</keyword>
<dbReference type="AlphaFoldDB" id="A0A8J3AD53"/>
<dbReference type="EC" id="5.4.99.-" evidence="6"/>
<dbReference type="PROSITE" id="PS01129">
    <property type="entry name" value="PSI_RLU"/>
    <property type="match status" value="1"/>
</dbReference>
<dbReference type="InterPro" id="IPR006225">
    <property type="entry name" value="PsdUridine_synth_RluC/D"/>
</dbReference>